<name>A0A0F8XLN0_9ZZZZ</name>
<organism evidence="1">
    <name type="scientific">marine sediment metagenome</name>
    <dbReference type="NCBI Taxonomy" id="412755"/>
    <lineage>
        <taxon>unclassified sequences</taxon>
        <taxon>metagenomes</taxon>
        <taxon>ecological metagenomes</taxon>
    </lineage>
</organism>
<accession>A0A0F8XLN0</accession>
<sequence>MSHTKGELKIMPYTRRDGDNIRWIKDSRNKAICQTFKPRAEANARRLVKCWNSHDALLDACRQGLSLLKEHPDYPGFKDCSCGHCTVCQIEAAIAQCK</sequence>
<dbReference type="EMBL" id="LAZR01062208">
    <property type="protein sequence ID" value="KKK62005.1"/>
    <property type="molecule type" value="Genomic_DNA"/>
</dbReference>
<reference evidence="1" key="1">
    <citation type="journal article" date="2015" name="Nature">
        <title>Complex archaea that bridge the gap between prokaryotes and eukaryotes.</title>
        <authorList>
            <person name="Spang A."/>
            <person name="Saw J.H."/>
            <person name="Jorgensen S.L."/>
            <person name="Zaremba-Niedzwiedzka K."/>
            <person name="Martijn J."/>
            <person name="Lind A.E."/>
            <person name="van Eijk R."/>
            <person name="Schleper C."/>
            <person name="Guy L."/>
            <person name="Ettema T.J."/>
        </authorList>
    </citation>
    <scope>NUCLEOTIDE SEQUENCE</scope>
</reference>
<comment type="caution">
    <text evidence="1">The sequence shown here is derived from an EMBL/GenBank/DDBJ whole genome shotgun (WGS) entry which is preliminary data.</text>
</comment>
<gene>
    <name evidence="1" type="ORF">LCGC14_3008650</name>
</gene>
<dbReference type="AlphaFoldDB" id="A0A0F8XLN0"/>
<protein>
    <submittedName>
        <fullName evidence="1">Uncharacterized protein</fullName>
    </submittedName>
</protein>
<evidence type="ECO:0000313" key="1">
    <source>
        <dbReference type="EMBL" id="KKK62005.1"/>
    </source>
</evidence>
<proteinExistence type="predicted"/>